<dbReference type="SUPFAM" id="SSF75625">
    <property type="entry name" value="YebC-like"/>
    <property type="match status" value="1"/>
</dbReference>
<evidence type="ECO:0000256" key="1">
    <source>
        <dbReference type="ARBA" id="ARBA00008724"/>
    </source>
</evidence>
<evidence type="ECO:0000256" key="4">
    <source>
        <dbReference type="ARBA" id="ARBA00023125"/>
    </source>
</evidence>
<accession>A0A381S489</accession>
<dbReference type="Pfam" id="PF01709">
    <property type="entry name" value="Transcrip_reg"/>
    <property type="match status" value="1"/>
</dbReference>
<dbReference type="InterPro" id="IPR048300">
    <property type="entry name" value="TACO1_YebC-like_2nd/3rd_dom"/>
</dbReference>
<reference evidence="8" key="1">
    <citation type="submission" date="2018-05" db="EMBL/GenBank/DDBJ databases">
        <authorList>
            <person name="Lanie J.A."/>
            <person name="Ng W.-L."/>
            <person name="Kazmierczak K.M."/>
            <person name="Andrzejewski T.M."/>
            <person name="Davidsen T.M."/>
            <person name="Wayne K.J."/>
            <person name="Tettelin H."/>
            <person name="Glass J.I."/>
            <person name="Rusch D."/>
            <person name="Podicherti R."/>
            <person name="Tsui H.-C.T."/>
            <person name="Winkler M.E."/>
        </authorList>
    </citation>
    <scope>NUCLEOTIDE SEQUENCE</scope>
</reference>
<dbReference type="Gene3D" id="1.10.10.200">
    <property type="match status" value="1"/>
</dbReference>
<feature type="domain" description="TACO1/YebC-like second and third" evidence="6">
    <location>
        <begin position="82"/>
        <end position="237"/>
    </location>
</feature>
<proteinExistence type="inferred from homology"/>
<keyword evidence="3" id="KW-0805">Transcription regulation</keyword>
<organism evidence="8">
    <name type="scientific">marine metagenome</name>
    <dbReference type="NCBI Taxonomy" id="408172"/>
    <lineage>
        <taxon>unclassified sequences</taxon>
        <taxon>metagenomes</taxon>
        <taxon>ecological metagenomes</taxon>
    </lineage>
</organism>
<dbReference type="HAMAP" id="MF_00693">
    <property type="entry name" value="Transcrip_reg_TACO1"/>
    <property type="match status" value="1"/>
</dbReference>
<dbReference type="PANTHER" id="PTHR12532:SF6">
    <property type="entry name" value="TRANSCRIPTIONAL REGULATORY PROTEIN YEBC-RELATED"/>
    <property type="match status" value="1"/>
</dbReference>
<protein>
    <recommendedName>
        <fullName evidence="9">Transcriptional regulatory protein</fullName>
    </recommendedName>
</protein>
<keyword evidence="4" id="KW-0238">DNA-binding</keyword>
<name>A0A381S489_9ZZZZ</name>
<keyword evidence="5" id="KW-0804">Transcription</keyword>
<dbReference type="EMBL" id="UINC01002586">
    <property type="protein sequence ID" value="SUZ98249.1"/>
    <property type="molecule type" value="Genomic_DNA"/>
</dbReference>
<dbReference type="InterPro" id="IPR017856">
    <property type="entry name" value="Integrase-like_N"/>
</dbReference>
<evidence type="ECO:0008006" key="9">
    <source>
        <dbReference type="Google" id="ProtNLM"/>
    </source>
</evidence>
<gene>
    <name evidence="8" type="ORF">METZ01_LOCUS51103</name>
</gene>
<dbReference type="InterPro" id="IPR049083">
    <property type="entry name" value="TACO1_YebC_N"/>
</dbReference>
<evidence type="ECO:0000259" key="7">
    <source>
        <dbReference type="Pfam" id="PF20772"/>
    </source>
</evidence>
<dbReference type="NCBIfam" id="NF009044">
    <property type="entry name" value="PRK12378.1"/>
    <property type="match status" value="1"/>
</dbReference>
<sequence length="243" mass="27137">MAGHSKWANIRHRKGAQDSKRGKIFTKIIKEITVAAKLGGNDQDSNPRLRKAVSNARSNNMPQDNIIRAIKKGTGELEGIDYEEMSYEGYGPNGIAIFIEVITDNKNRTVSELRHILNKNDGNLAEPGSVAWMFERKGEILISEFNGDEEDLLDDIVDSGADDFEKVENDVLVTTDQSELLNSKDALEEKGYSIKSADFIMVPKSTQAVSEEDQEKIINLMETIDNHDDVNQVYSNFLINSNA</sequence>
<dbReference type="Gene3D" id="3.30.70.980">
    <property type="match status" value="2"/>
</dbReference>
<dbReference type="NCBIfam" id="NF001030">
    <property type="entry name" value="PRK00110.1"/>
    <property type="match status" value="1"/>
</dbReference>
<evidence type="ECO:0000256" key="5">
    <source>
        <dbReference type="ARBA" id="ARBA00023163"/>
    </source>
</evidence>
<dbReference type="GO" id="GO:0003677">
    <property type="term" value="F:DNA binding"/>
    <property type="evidence" value="ECO:0007669"/>
    <property type="project" value="UniProtKB-KW"/>
</dbReference>
<dbReference type="GO" id="GO:0005829">
    <property type="term" value="C:cytosol"/>
    <property type="evidence" value="ECO:0007669"/>
    <property type="project" value="TreeGrafter"/>
</dbReference>
<evidence type="ECO:0000256" key="2">
    <source>
        <dbReference type="ARBA" id="ARBA00022490"/>
    </source>
</evidence>
<keyword evidence="2" id="KW-0963">Cytoplasm</keyword>
<evidence type="ECO:0000313" key="8">
    <source>
        <dbReference type="EMBL" id="SUZ98249.1"/>
    </source>
</evidence>
<dbReference type="AlphaFoldDB" id="A0A381S489"/>
<dbReference type="FunFam" id="1.10.10.200:FF:000001">
    <property type="entry name" value="Probable transcriptional regulatory protein YebC"/>
    <property type="match status" value="1"/>
</dbReference>
<evidence type="ECO:0000256" key="3">
    <source>
        <dbReference type="ARBA" id="ARBA00023015"/>
    </source>
</evidence>
<dbReference type="InterPro" id="IPR002876">
    <property type="entry name" value="Transcrip_reg_TACO1-like"/>
</dbReference>
<feature type="domain" description="TACO1/YebC-like N-terminal" evidence="7">
    <location>
        <begin position="5"/>
        <end position="76"/>
    </location>
</feature>
<evidence type="ECO:0000259" key="6">
    <source>
        <dbReference type="Pfam" id="PF01709"/>
    </source>
</evidence>
<dbReference type="InterPro" id="IPR026564">
    <property type="entry name" value="Transcrip_reg_TACO1-like_dom3"/>
</dbReference>
<dbReference type="PANTHER" id="PTHR12532">
    <property type="entry name" value="TRANSLATIONAL ACTIVATOR OF CYTOCHROME C OXIDASE 1"/>
    <property type="match status" value="1"/>
</dbReference>
<dbReference type="NCBIfam" id="TIGR01033">
    <property type="entry name" value="YebC/PmpR family DNA-binding transcriptional regulator"/>
    <property type="match status" value="1"/>
</dbReference>
<comment type="similarity">
    <text evidence="1">Belongs to the TACO1 family.</text>
</comment>
<dbReference type="InterPro" id="IPR029072">
    <property type="entry name" value="YebC-like"/>
</dbReference>
<dbReference type="Pfam" id="PF20772">
    <property type="entry name" value="TACO1_YebC_N"/>
    <property type="match status" value="1"/>
</dbReference>